<keyword evidence="1" id="KW-0472">Membrane</keyword>
<name>A0A512J975_9HYPH</name>
<accession>A0A512J975</accession>
<dbReference type="RefSeq" id="WP_147028015.1">
    <property type="nucleotide sequence ID" value="NZ_BJZU01000104.1"/>
</dbReference>
<sequence>MAYDPIEYWRRASLFGVGIVACFGLIAVIGPQMCPVPKALLTTDQITSSLQPNCLEFWFNRYQTLLGVIGALIAARYAWLGVQRQIAVANKQLDIALGDVPPDIWLDRIFISERDDALFFRIAVVNHNRRPLIVTEIALTEPGAAALSVERVDDQGRGKPLGTGAVANTQRFRETVQGTRPSAPEAPQMTFQLALYTAAPADGPHPDRASFRVRYEMFGLNDDPRTVSLSWSASEDE</sequence>
<dbReference type="EMBL" id="BSPK01000072">
    <property type="protein sequence ID" value="GLS65505.1"/>
    <property type="molecule type" value="Genomic_DNA"/>
</dbReference>
<comment type="caution">
    <text evidence="2">The sequence shown here is derived from an EMBL/GenBank/DDBJ whole genome shotgun (WGS) entry which is preliminary data.</text>
</comment>
<dbReference type="Proteomes" id="UP001156856">
    <property type="component" value="Unassembled WGS sequence"/>
</dbReference>
<reference evidence="3" key="1">
    <citation type="journal article" date="2014" name="Int. J. Syst. Evol. Microbiol.">
        <title>Complete genome of a new Firmicutes species belonging to the dominant human colonic microbiota ('Ruminococcus bicirculans') reveals two chromosomes and a selective capacity to utilize plant glucans.</title>
        <authorList>
            <consortium name="NISC Comparative Sequencing Program"/>
            <person name="Wegmann U."/>
            <person name="Louis P."/>
            <person name="Goesmann A."/>
            <person name="Henrissat B."/>
            <person name="Duncan S.H."/>
            <person name="Flint H.J."/>
        </authorList>
    </citation>
    <scope>NUCLEOTIDE SEQUENCE</scope>
    <source>
        <strain evidence="3">NBRC 107715</strain>
    </source>
</reference>
<evidence type="ECO:0000313" key="2">
    <source>
        <dbReference type="EMBL" id="GEP06465.1"/>
    </source>
</evidence>
<evidence type="ECO:0000313" key="5">
    <source>
        <dbReference type="Proteomes" id="UP001156856"/>
    </source>
</evidence>
<dbReference type="OrthoDB" id="8164126at2"/>
<gene>
    <name evidence="3" type="ORF">GCM10007888_38870</name>
    <name evidence="2" type="ORF">MOX02_45030</name>
</gene>
<dbReference type="AlphaFoldDB" id="A0A512J975"/>
<evidence type="ECO:0000313" key="3">
    <source>
        <dbReference type="EMBL" id="GLS65505.1"/>
    </source>
</evidence>
<dbReference type="Proteomes" id="UP000321960">
    <property type="component" value="Unassembled WGS sequence"/>
</dbReference>
<keyword evidence="1" id="KW-1133">Transmembrane helix</keyword>
<feature type="transmembrane region" description="Helical" evidence="1">
    <location>
        <begin position="12"/>
        <end position="30"/>
    </location>
</feature>
<protein>
    <submittedName>
        <fullName evidence="2">Uncharacterized protein</fullName>
    </submittedName>
</protein>
<dbReference type="EMBL" id="BJZU01000104">
    <property type="protein sequence ID" value="GEP06465.1"/>
    <property type="molecule type" value="Genomic_DNA"/>
</dbReference>
<evidence type="ECO:0000313" key="4">
    <source>
        <dbReference type="Proteomes" id="UP000321960"/>
    </source>
</evidence>
<keyword evidence="5" id="KW-1185">Reference proteome</keyword>
<proteinExistence type="predicted"/>
<reference evidence="3" key="4">
    <citation type="submission" date="2023-01" db="EMBL/GenBank/DDBJ databases">
        <title>Draft genome sequence of Methylobacterium oxalidis strain NBRC 107715.</title>
        <authorList>
            <person name="Sun Q."/>
            <person name="Mori K."/>
        </authorList>
    </citation>
    <scope>NUCLEOTIDE SEQUENCE</scope>
    <source>
        <strain evidence="3">NBRC 107715</strain>
    </source>
</reference>
<keyword evidence="1" id="KW-0812">Transmembrane</keyword>
<feature type="transmembrane region" description="Helical" evidence="1">
    <location>
        <begin position="62"/>
        <end position="82"/>
    </location>
</feature>
<evidence type="ECO:0000256" key="1">
    <source>
        <dbReference type="SAM" id="Phobius"/>
    </source>
</evidence>
<reference evidence="5" key="2">
    <citation type="journal article" date="2019" name="Int. J. Syst. Evol. Microbiol.">
        <title>The Global Catalogue of Microorganisms (GCM) 10K type strain sequencing project: providing services to taxonomists for standard genome sequencing and annotation.</title>
        <authorList>
            <consortium name="The Broad Institute Genomics Platform"/>
            <consortium name="The Broad Institute Genome Sequencing Center for Infectious Disease"/>
            <person name="Wu L."/>
            <person name="Ma J."/>
        </authorList>
    </citation>
    <scope>NUCLEOTIDE SEQUENCE [LARGE SCALE GENOMIC DNA]</scope>
    <source>
        <strain evidence="5">NBRC 107715</strain>
    </source>
</reference>
<reference evidence="2 4" key="3">
    <citation type="submission" date="2019-07" db="EMBL/GenBank/DDBJ databases">
        <title>Whole genome shotgun sequence of Methylobacterium oxalidis NBRC 107715.</title>
        <authorList>
            <person name="Hosoyama A."/>
            <person name="Uohara A."/>
            <person name="Ohji S."/>
            <person name="Ichikawa N."/>
        </authorList>
    </citation>
    <scope>NUCLEOTIDE SEQUENCE [LARGE SCALE GENOMIC DNA]</scope>
    <source>
        <strain evidence="2 4">NBRC 107715</strain>
    </source>
</reference>
<organism evidence="2 4">
    <name type="scientific">Methylobacterium oxalidis</name>
    <dbReference type="NCBI Taxonomy" id="944322"/>
    <lineage>
        <taxon>Bacteria</taxon>
        <taxon>Pseudomonadati</taxon>
        <taxon>Pseudomonadota</taxon>
        <taxon>Alphaproteobacteria</taxon>
        <taxon>Hyphomicrobiales</taxon>
        <taxon>Methylobacteriaceae</taxon>
        <taxon>Methylobacterium</taxon>
    </lineage>
</organism>